<dbReference type="EMBL" id="VAHF01000007">
    <property type="protein sequence ID" value="TXG57498.1"/>
    <property type="molecule type" value="Genomic_DNA"/>
</dbReference>
<dbReference type="OrthoDB" id="633301at2759"/>
<dbReference type="Proteomes" id="UP000323000">
    <property type="component" value="Chromosome 7"/>
</dbReference>
<sequence length="427" mass="47846">MEDEKKKKRNKKKKNKQTTKTTAEDGGDQNHIYVSSEANDHSQDSETATTTAAEIQNVQLDVNRHQSNGTQPAILAEAEKQPWLKREVILEETIKGLQEEKDHYIQKEATLEETIKSLQNESDSHMEKLATLAEAIKQQRNENDSHTQKEAGLEMNILKLQSEKDLWLQKEARLDVKISQLLDESAVLNLKGSISKETIARLNNDMTQLQMQVTELEEYRNNLLQENQQLAEHASRLQLQLQNLERSVSSAHSDDQKHASEHEDLNAQIEAASTLVSKLITENAELVEKVNELFVKLHQQNVADRLSSTAGSDPMVRIIHAAEPLSDTSENMSILTHELESPEVIEVKEERFGVINGHAVPAASTDSIGEIVQIPLDDYEVQDVESQVVESEEKDAVSLTDAPLIGAPFRLVSFVAKYVSGADLVNK</sequence>
<protein>
    <submittedName>
        <fullName evidence="3">Uncharacterized protein</fullName>
    </submittedName>
</protein>
<dbReference type="Gene3D" id="1.20.5.340">
    <property type="match status" value="1"/>
</dbReference>
<accession>A0A5C7HKW3</accession>
<gene>
    <name evidence="3" type="ORF">EZV62_015327</name>
</gene>
<evidence type="ECO:0000256" key="2">
    <source>
        <dbReference type="SAM" id="MobiDB-lite"/>
    </source>
</evidence>
<feature type="region of interest" description="Disordered" evidence="2">
    <location>
        <begin position="1"/>
        <end position="51"/>
    </location>
</feature>
<dbReference type="AlphaFoldDB" id="A0A5C7HKW3"/>
<proteinExistence type="predicted"/>
<evidence type="ECO:0000313" key="4">
    <source>
        <dbReference type="Proteomes" id="UP000323000"/>
    </source>
</evidence>
<feature type="coiled-coil region" evidence="1">
    <location>
        <begin position="199"/>
        <end position="254"/>
    </location>
</feature>
<comment type="caution">
    <text evidence="3">The sequence shown here is derived from an EMBL/GenBank/DDBJ whole genome shotgun (WGS) entry which is preliminary data.</text>
</comment>
<organism evidence="3 4">
    <name type="scientific">Acer yangbiense</name>
    <dbReference type="NCBI Taxonomy" id="1000413"/>
    <lineage>
        <taxon>Eukaryota</taxon>
        <taxon>Viridiplantae</taxon>
        <taxon>Streptophyta</taxon>
        <taxon>Embryophyta</taxon>
        <taxon>Tracheophyta</taxon>
        <taxon>Spermatophyta</taxon>
        <taxon>Magnoliopsida</taxon>
        <taxon>eudicotyledons</taxon>
        <taxon>Gunneridae</taxon>
        <taxon>Pentapetalae</taxon>
        <taxon>rosids</taxon>
        <taxon>malvids</taxon>
        <taxon>Sapindales</taxon>
        <taxon>Sapindaceae</taxon>
        <taxon>Hippocastanoideae</taxon>
        <taxon>Acereae</taxon>
        <taxon>Acer</taxon>
    </lineage>
</organism>
<feature type="compositionally biased region" description="Basic residues" evidence="2">
    <location>
        <begin position="1"/>
        <end position="17"/>
    </location>
</feature>
<evidence type="ECO:0000256" key="1">
    <source>
        <dbReference type="SAM" id="Coils"/>
    </source>
</evidence>
<keyword evidence="1" id="KW-0175">Coiled coil</keyword>
<reference evidence="4" key="1">
    <citation type="journal article" date="2019" name="Gigascience">
        <title>De novo genome assembly of the endangered Acer yangbiense, a plant species with extremely small populations endemic to Yunnan Province, China.</title>
        <authorList>
            <person name="Yang J."/>
            <person name="Wariss H.M."/>
            <person name="Tao L."/>
            <person name="Zhang R."/>
            <person name="Yun Q."/>
            <person name="Hollingsworth P."/>
            <person name="Dao Z."/>
            <person name="Luo G."/>
            <person name="Guo H."/>
            <person name="Ma Y."/>
            <person name="Sun W."/>
        </authorList>
    </citation>
    <scope>NUCLEOTIDE SEQUENCE [LARGE SCALE GENOMIC DNA]</scope>
    <source>
        <strain evidence="4">cv. Malutang</strain>
    </source>
</reference>
<feature type="coiled-coil region" evidence="1">
    <location>
        <begin position="94"/>
        <end position="156"/>
    </location>
</feature>
<name>A0A5C7HKW3_9ROSI</name>
<keyword evidence="4" id="KW-1185">Reference proteome</keyword>
<evidence type="ECO:0000313" key="3">
    <source>
        <dbReference type="EMBL" id="TXG57498.1"/>
    </source>
</evidence>